<accession>A0A5B7G687</accession>
<comment type="caution">
    <text evidence="2">The sequence shown here is derived from an EMBL/GenBank/DDBJ whole genome shotgun (WGS) entry which is preliminary data.</text>
</comment>
<sequence length="146" mass="16219">MAVGCAAYLPCCGPWLCNRSRPLHPQRDHSSLQVTRGSDRAGGKTHKPWPLFLPLPLPGVTTARQAVIRARERCLPHRETEMQYQALKLTHSEPCLVPAPLVTRSRYMLVNDLIVVEAMRGEGRAGALAIIRWVFCGTTPLRGGRE</sequence>
<dbReference type="EMBL" id="VSRR010011351">
    <property type="protein sequence ID" value="MPC53057.1"/>
    <property type="molecule type" value="Genomic_DNA"/>
</dbReference>
<gene>
    <name evidence="2" type="ORF">E2C01_046941</name>
</gene>
<evidence type="ECO:0000256" key="1">
    <source>
        <dbReference type="SAM" id="MobiDB-lite"/>
    </source>
</evidence>
<proteinExistence type="predicted"/>
<organism evidence="2 3">
    <name type="scientific">Portunus trituberculatus</name>
    <name type="common">Swimming crab</name>
    <name type="synonym">Neptunus trituberculatus</name>
    <dbReference type="NCBI Taxonomy" id="210409"/>
    <lineage>
        <taxon>Eukaryota</taxon>
        <taxon>Metazoa</taxon>
        <taxon>Ecdysozoa</taxon>
        <taxon>Arthropoda</taxon>
        <taxon>Crustacea</taxon>
        <taxon>Multicrustacea</taxon>
        <taxon>Malacostraca</taxon>
        <taxon>Eumalacostraca</taxon>
        <taxon>Eucarida</taxon>
        <taxon>Decapoda</taxon>
        <taxon>Pleocyemata</taxon>
        <taxon>Brachyura</taxon>
        <taxon>Eubrachyura</taxon>
        <taxon>Portunoidea</taxon>
        <taxon>Portunidae</taxon>
        <taxon>Portuninae</taxon>
        <taxon>Portunus</taxon>
    </lineage>
</organism>
<keyword evidence="3" id="KW-1185">Reference proteome</keyword>
<reference evidence="2 3" key="1">
    <citation type="submission" date="2019-05" db="EMBL/GenBank/DDBJ databases">
        <title>Another draft genome of Portunus trituberculatus and its Hox gene families provides insights of decapod evolution.</title>
        <authorList>
            <person name="Jeong J.-H."/>
            <person name="Song I."/>
            <person name="Kim S."/>
            <person name="Choi T."/>
            <person name="Kim D."/>
            <person name="Ryu S."/>
            <person name="Kim W."/>
        </authorList>
    </citation>
    <scope>NUCLEOTIDE SEQUENCE [LARGE SCALE GENOMIC DNA]</scope>
    <source>
        <tissue evidence="2">Muscle</tissue>
    </source>
</reference>
<evidence type="ECO:0000313" key="3">
    <source>
        <dbReference type="Proteomes" id="UP000324222"/>
    </source>
</evidence>
<name>A0A5B7G687_PORTR</name>
<dbReference type="AlphaFoldDB" id="A0A5B7G687"/>
<dbReference type="Proteomes" id="UP000324222">
    <property type="component" value="Unassembled WGS sequence"/>
</dbReference>
<protein>
    <submittedName>
        <fullName evidence="2">Uncharacterized protein</fullName>
    </submittedName>
</protein>
<evidence type="ECO:0000313" key="2">
    <source>
        <dbReference type="EMBL" id="MPC53057.1"/>
    </source>
</evidence>
<feature type="region of interest" description="Disordered" evidence="1">
    <location>
        <begin position="24"/>
        <end position="44"/>
    </location>
</feature>